<sequence>MSKKSIDELFKERFNDFAETPDPKVWGNIEKSLDKKASKRVIPIWWKLGGIAAAIAVFLYVVNPFNTVTDNNIQISNTQEQAKDSTDSSIKTKAPNQEGYTHSDSQKNDVLETEQQVQENVSNTPSYVQENSSSKEQENNTSKSASKNKIKQQFNPSNDALVQESQKPKTNTDLTAVAKNNIQDKSNENKGLVANKEESAVATANESKNGKTIEQNSGTLTKTPQEKNMNHEQSQNAIAEVAQKELLEAKKPDEKKKSILDELEKEKEVIAENKSNKWSVGPNVAPVYFNGMGEGSPIHSSFAPNSKSGDVNLSYGVSVAYEVSKRLKVRSGVYKVDYGYNTNEIEFSSSLGSSFASNGDPQISNINYKSTSKSIVVQSTASERVNSLSTPSFASDATAKSAALQGSLTQQFGYIEVPFELNYTVLDKKFGVNLIGGMSSLFLVNNDILLNSGDQTTEMGEANNINSVNFSTNFGFGINYKFTPKLQFNVEPLFKYQLNTFSNSAGNFQPFSVGVYSGINFRF</sequence>
<feature type="region of interest" description="Disordered" evidence="1">
    <location>
        <begin position="201"/>
        <end position="223"/>
    </location>
</feature>
<protein>
    <recommendedName>
        <fullName evidence="5">Outer membrane protein beta-barrel domain-containing protein</fullName>
    </recommendedName>
</protein>
<feature type="compositionally biased region" description="Polar residues" evidence="1">
    <location>
        <begin position="202"/>
        <end position="223"/>
    </location>
</feature>
<dbReference type="STRING" id="504486.SAMN05660703_0806"/>
<dbReference type="Proteomes" id="UP000192360">
    <property type="component" value="Unassembled WGS sequence"/>
</dbReference>
<feature type="compositionally biased region" description="Polar residues" evidence="1">
    <location>
        <begin position="139"/>
        <end position="172"/>
    </location>
</feature>
<keyword evidence="4" id="KW-1185">Reference proteome</keyword>
<keyword evidence="2" id="KW-1133">Transmembrane helix</keyword>
<evidence type="ECO:0000256" key="2">
    <source>
        <dbReference type="SAM" id="Phobius"/>
    </source>
</evidence>
<keyword evidence="2" id="KW-0812">Transmembrane</keyword>
<feature type="compositionally biased region" description="Polar residues" evidence="1">
    <location>
        <begin position="87"/>
        <end position="103"/>
    </location>
</feature>
<keyword evidence="2" id="KW-0472">Membrane</keyword>
<dbReference type="AlphaFoldDB" id="A0A1W1YRX0"/>
<evidence type="ECO:0000256" key="1">
    <source>
        <dbReference type="SAM" id="MobiDB-lite"/>
    </source>
</evidence>
<evidence type="ECO:0000313" key="4">
    <source>
        <dbReference type="Proteomes" id="UP000192360"/>
    </source>
</evidence>
<evidence type="ECO:0000313" key="3">
    <source>
        <dbReference type="EMBL" id="SMC38886.1"/>
    </source>
</evidence>
<reference evidence="3 4" key="1">
    <citation type="submission" date="2017-04" db="EMBL/GenBank/DDBJ databases">
        <authorList>
            <person name="Afonso C.L."/>
            <person name="Miller P.J."/>
            <person name="Scott M.A."/>
            <person name="Spackman E."/>
            <person name="Goraichik I."/>
            <person name="Dimitrov K.M."/>
            <person name="Suarez D.L."/>
            <person name="Swayne D.E."/>
        </authorList>
    </citation>
    <scope>NUCLEOTIDE SEQUENCE [LARGE SCALE GENOMIC DNA]</scope>
    <source>
        <strain evidence="3 4">DSM 21164</strain>
    </source>
</reference>
<accession>A0A1W1YRX0</accession>
<feature type="region of interest" description="Disordered" evidence="1">
    <location>
        <begin position="79"/>
        <end position="172"/>
    </location>
</feature>
<evidence type="ECO:0008006" key="5">
    <source>
        <dbReference type="Google" id="ProtNLM"/>
    </source>
</evidence>
<dbReference type="OrthoDB" id="1113942at2"/>
<organism evidence="3 4">
    <name type="scientific">Cellulophaga tyrosinoxydans</name>
    <dbReference type="NCBI Taxonomy" id="504486"/>
    <lineage>
        <taxon>Bacteria</taxon>
        <taxon>Pseudomonadati</taxon>
        <taxon>Bacteroidota</taxon>
        <taxon>Flavobacteriia</taxon>
        <taxon>Flavobacteriales</taxon>
        <taxon>Flavobacteriaceae</taxon>
        <taxon>Cellulophaga</taxon>
    </lineage>
</organism>
<proteinExistence type="predicted"/>
<dbReference type="RefSeq" id="WP_084060093.1">
    <property type="nucleotide sequence ID" value="NZ_FWXO01000001.1"/>
</dbReference>
<dbReference type="EMBL" id="FWXO01000001">
    <property type="protein sequence ID" value="SMC38886.1"/>
    <property type="molecule type" value="Genomic_DNA"/>
</dbReference>
<gene>
    <name evidence="3" type="ORF">SAMN05660703_0806</name>
</gene>
<feature type="compositionally biased region" description="Polar residues" evidence="1">
    <location>
        <begin position="113"/>
        <end position="132"/>
    </location>
</feature>
<feature type="transmembrane region" description="Helical" evidence="2">
    <location>
        <begin position="44"/>
        <end position="62"/>
    </location>
</feature>
<name>A0A1W1YRX0_9FLAO</name>